<keyword evidence="2" id="KW-1185">Reference proteome</keyword>
<organism evidence="1 2">
    <name type="scientific">Anisodus tanguticus</name>
    <dbReference type="NCBI Taxonomy" id="243964"/>
    <lineage>
        <taxon>Eukaryota</taxon>
        <taxon>Viridiplantae</taxon>
        <taxon>Streptophyta</taxon>
        <taxon>Embryophyta</taxon>
        <taxon>Tracheophyta</taxon>
        <taxon>Spermatophyta</taxon>
        <taxon>Magnoliopsida</taxon>
        <taxon>eudicotyledons</taxon>
        <taxon>Gunneridae</taxon>
        <taxon>Pentapetalae</taxon>
        <taxon>asterids</taxon>
        <taxon>lamiids</taxon>
        <taxon>Solanales</taxon>
        <taxon>Solanaceae</taxon>
        <taxon>Solanoideae</taxon>
        <taxon>Hyoscyameae</taxon>
        <taxon>Anisodus</taxon>
    </lineage>
</organism>
<comment type="caution">
    <text evidence="1">The sequence shown here is derived from an EMBL/GenBank/DDBJ whole genome shotgun (WGS) entry which is preliminary data.</text>
</comment>
<evidence type="ECO:0000313" key="2">
    <source>
        <dbReference type="Proteomes" id="UP001291623"/>
    </source>
</evidence>
<gene>
    <name evidence="1" type="ORF">RND71_038569</name>
</gene>
<dbReference type="AlphaFoldDB" id="A0AAE1R0R6"/>
<dbReference type="Proteomes" id="UP001291623">
    <property type="component" value="Unassembled WGS sequence"/>
</dbReference>
<sequence>MSASVLQNPDSWNLTFLIKNASNDHILFYEKAQNFIDATFGALPEIYGDWIVDSTLNDLASGHSTKISVSLTGKVEISDHEAQHGCGELQVFCEGLEVEFLPNTRIGMLAVTSNTCEVLLRKLSC</sequence>
<name>A0AAE1R0R6_9SOLA</name>
<dbReference type="EMBL" id="JAVYJV010000021">
    <property type="protein sequence ID" value="KAK4342753.1"/>
    <property type="molecule type" value="Genomic_DNA"/>
</dbReference>
<protein>
    <submittedName>
        <fullName evidence="1">Uncharacterized protein</fullName>
    </submittedName>
</protein>
<accession>A0AAE1R0R6</accession>
<proteinExistence type="predicted"/>
<evidence type="ECO:0000313" key="1">
    <source>
        <dbReference type="EMBL" id="KAK4342753.1"/>
    </source>
</evidence>
<reference evidence="1" key="1">
    <citation type="submission" date="2023-12" db="EMBL/GenBank/DDBJ databases">
        <title>Genome assembly of Anisodus tanguticus.</title>
        <authorList>
            <person name="Wang Y.-J."/>
        </authorList>
    </citation>
    <scope>NUCLEOTIDE SEQUENCE</scope>
    <source>
        <strain evidence="1">KB-2021</strain>
        <tissue evidence="1">Leaf</tissue>
    </source>
</reference>